<dbReference type="SMART" id="SM01218">
    <property type="entry name" value="FoP_duplication"/>
    <property type="match status" value="1"/>
</dbReference>
<feature type="compositionally biased region" description="Low complexity" evidence="3">
    <location>
        <begin position="174"/>
        <end position="185"/>
    </location>
</feature>
<evidence type="ECO:0000313" key="5">
    <source>
        <dbReference type="EMBL" id="KAJ2780050.1"/>
    </source>
</evidence>
<sequence length="248" mass="26910">MATNLDRSLDEIISETPRSGRRRGGARNQNRSSPYSRADAAPQKRDRKQPQPQQQMMMVNQSALLAAMAQQQQHQGDHSGVGKILISNLDFGVTEADLRMLFGQVGPVIRATLHYGPSGKSRGTGEVVFRNPIHATAAVDRYNNVELDNRKMRIEAVGAAPAAMPMFMPAMLQQAMTQQKPQQKQRSASAGGARAQNAGSAPAAAQNGAGKRGRRGRRNSGDKRSPMTKEELDADLDSYMDGVEKSGQ</sequence>
<dbReference type="PANTHER" id="PTHR19965:SF35">
    <property type="entry name" value="RNA ANNEALING PROTEIN YRA1"/>
    <property type="match status" value="1"/>
</dbReference>
<evidence type="ECO:0000256" key="3">
    <source>
        <dbReference type="SAM" id="MobiDB-lite"/>
    </source>
</evidence>
<comment type="caution">
    <text evidence="5">The sequence shown here is derived from an EMBL/GenBank/DDBJ whole genome shotgun (WGS) entry which is preliminary data.</text>
</comment>
<keyword evidence="1 2" id="KW-0694">RNA-binding</keyword>
<dbReference type="SUPFAM" id="SSF54928">
    <property type="entry name" value="RNA-binding domain, RBD"/>
    <property type="match status" value="1"/>
</dbReference>
<evidence type="ECO:0000259" key="4">
    <source>
        <dbReference type="PROSITE" id="PS50102"/>
    </source>
</evidence>
<dbReference type="GO" id="GO:0003729">
    <property type="term" value="F:mRNA binding"/>
    <property type="evidence" value="ECO:0007669"/>
    <property type="project" value="TreeGrafter"/>
</dbReference>
<evidence type="ECO:0000313" key="6">
    <source>
        <dbReference type="Proteomes" id="UP001140217"/>
    </source>
</evidence>
<feature type="compositionally biased region" description="Low complexity" evidence="3">
    <location>
        <begin position="192"/>
        <end position="209"/>
    </location>
</feature>
<dbReference type="SMART" id="SM00360">
    <property type="entry name" value="RRM"/>
    <property type="match status" value="1"/>
</dbReference>
<dbReference type="PROSITE" id="PS50102">
    <property type="entry name" value="RRM"/>
    <property type="match status" value="1"/>
</dbReference>
<dbReference type="GO" id="GO:0006406">
    <property type="term" value="P:mRNA export from nucleus"/>
    <property type="evidence" value="ECO:0007669"/>
    <property type="project" value="TreeGrafter"/>
</dbReference>
<dbReference type="Proteomes" id="UP001140217">
    <property type="component" value="Unassembled WGS sequence"/>
</dbReference>
<evidence type="ECO:0000256" key="1">
    <source>
        <dbReference type="ARBA" id="ARBA00022884"/>
    </source>
</evidence>
<dbReference type="InterPro" id="IPR012677">
    <property type="entry name" value="Nucleotide-bd_a/b_plait_sf"/>
</dbReference>
<proteinExistence type="predicted"/>
<keyword evidence="6" id="KW-1185">Reference proteome</keyword>
<dbReference type="InterPro" id="IPR035979">
    <property type="entry name" value="RBD_domain_sf"/>
</dbReference>
<dbReference type="Pfam" id="PF13865">
    <property type="entry name" value="FoP_duplication"/>
    <property type="match status" value="1"/>
</dbReference>
<reference evidence="5" key="1">
    <citation type="submission" date="2022-07" db="EMBL/GenBank/DDBJ databases">
        <title>Phylogenomic reconstructions and comparative analyses of Kickxellomycotina fungi.</title>
        <authorList>
            <person name="Reynolds N.K."/>
            <person name="Stajich J.E."/>
            <person name="Barry K."/>
            <person name="Grigoriev I.V."/>
            <person name="Crous P."/>
            <person name="Smith M.E."/>
        </authorList>
    </citation>
    <scope>NUCLEOTIDE SEQUENCE</scope>
    <source>
        <strain evidence="5">NBRC 105414</strain>
    </source>
</reference>
<dbReference type="GO" id="GO:0005634">
    <property type="term" value="C:nucleus"/>
    <property type="evidence" value="ECO:0007669"/>
    <property type="project" value="TreeGrafter"/>
</dbReference>
<dbReference type="AlphaFoldDB" id="A0A9W8H805"/>
<accession>A0A9W8H805</accession>
<feature type="compositionally biased region" description="Basic and acidic residues" evidence="3">
    <location>
        <begin position="219"/>
        <end position="231"/>
    </location>
</feature>
<feature type="region of interest" description="Disordered" evidence="3">
    <location>
        <begin position="1"/>
        <end position="54"/>
    </location>
</feature>
<name>A0A9W8H805_9FUNG</name>
<organism evidence="5 6">
    <name type="scientific">Coemansia javaensis</name>
    <dbReference type="NCBI Taxonomy" id="2761396"/>
    <lineage>
        <taxon>Eukaryota</taxon>
        <taxon>Fungi</taxon>
        <taxon>Fungi incertae sedis</taxon>
        <taxon>Zoopagomycota</taxon>
        <taxon>Kickxellomycotina</taxon>
        <taxon>Kickxellomycetes</taxon>
        <taxon>Kickxellales</taxon>
        <taxon>Kickxellaceae</taxon>
        <taxon>Coemansia</taxon>
    </lineage>
</organism>
<dbReference type="EMBL" id="JANBUL010000152">
    <property type="protein sequence ID" value="KAJ2780050.1"/>
    <property type="molecule type" value="Genomic_DNA"/>
</dbReference>
<feature type="region of interest" description="Disordered" evidence="3">
    <location>
        <begin position="174"/>
        <end position="248"/>
    </location>
</feature>
<feature type="domain" description="RRM" evidence="4">
    <location>
        <begin position="82"/>
        <end position="159"/>
    </location>
</feature>
<dbReference type="PANTHER" id="PTHR19965">
    <property type="entry name" value="RNA AND EXPORT FACTOR BINDING PROTEIN"/>
    <property type="match status" value="1"/>
</dbReference>
<gene>
    <name evidence="5" type="ORF">H4R18_003665</name>
</gene>
<dbReference type="InterPro" id="IPR051229">
    <property type="entry name" value="ALYREF_mRNA_export"/>
</dbReference>
<protein>
    <recommendedName>
        <fullName evidence="4">RRM domain-containing protein</fullName>
    </recommendedName>
</protein>
<dbReference type="OrthoDB" id="1049195at2759"/>
<dbReference type="Gene3D" id="3.30.70.330">
    <property type="match status" value="1"/>
</dbReference>
<evidence type="ECO:0000256" key="2">
    <source>
        <dbReference type="PROSITE-ProRule" id="PRU00176"/>
    </source>
</evidence>
<dbReference type="Pfam" id="PF00076">
    <property type="entry name" value="RRM_1"/>
    <property type="match status" value="1"/>
</dbReference>
<dbReference type="InterPro" id="IPR025715">
    <property type="entry name" value="FoP_C"/>
</dbReference>
<dbReference type="InterPro" id="IPR000504">
    <property type="entry name" value="RRM_dom"/>
</dbReference>